<evidence type="ECO:0008006" key="8">
    <source>
        <dbReference type="Google" id="ProtNLM"/>
    </source>
</evidence>
<dbReference type="InterPro" id="IPR038192">
    <property type="entry name" value="CSTF_C_sf"/>
</dbReference>
<evidence type="ECO:0000259" key="4">
    <source>
        <dbReference type="Pfam" id="PF14304"/>
    </source>
</evidence>
<accession>A0A1Q3A570</accession>
<feature type="domain" description="Transcription termination and cleavage factor C-terminal" evidence="4">
    <location>
        <begin position="388"/>
        <end position="420"/>
    </location>
</feature>
<feature type="compositionally biased region" description="Low complexity" evidence="3">
    <location>
        <begin position="149"/>
        <end position="168"/>
    </location>
</feature>
<proteinExistence type="predicted"/>
<evidence type="ECO:0000259" key="5">
    <source>
        <dbReference type="Pfam" id="PF14327"/>
    </source>
</evidence>
<dbReference type="Proteomes" id="UP000187013">
    <property type="component" value="Unassembled WGS sequence"/>
</dbReference>
<feature type="compositionally biased region" description="Low complexity" evidence="3">
    <location>
        <begin position="271"/>
        <end position="288"/>
    </location>
</feature>
<dbReference type="PANTHER" id="PTHR45735">
    <property type="entry name" value="CLEAVAGE STIMULATION FACTOR SUBUNIT 2"/>
    <property type="match status" value="1"/>
</dbReference>
<sequence>MSDPRRRTSRHVLTPDSLSSAIQLTNMPADWSQDTASSVVAGSGPIVDITTKTDPRTGRLSAAIFDYKTSKDCRRAFEILSRIDSLPCNLERIIPQNYKNHASMASKDELQLNRDSFPWNCGLDLPFEMISEVPLPRKPSQTPAPPVANNNSNTNGNSSNNKSPTNNNIAFPDILRKASQHLPQLQPNILSTPDPVSSNLSKIPPLQLIEIISNLKILANQDSMKRSQLEAFLKTNLNISISVTQALLEMGFINYNAVTQVLKRQQGGNGFSSSVNSSSNTPLNTNIPMPMPMPMPPFVPPQQPLPPPPQQQQQQPGQGPPPPFGFMPPPIPFMPPTPVMGTTPPPMMPMQQMPPAPAPAPPAPVPIPPVPTPSQRRINMAKLQALPQNQRDMIKQVLSFTDEQIRVLPQDQKSLVENLKKEYIL</sequence>
<evidence type="ECO:0000313" key="6">
    <source>
        <dbReference type="EMBL" id="GAV50875.1"/>
    </source>
</evidence>
<dbReference type="eggNOG" id="KOG0108">
    <property type="taxonomic scope" value="Eukaryota"/>
</dbReference>
<dbReference type="GO" id="GO:0005829">
    <property type="term" value="C:cytosol"/>
    <property type="evidence" value="ECO:0007669"/>
    <property type="project" value="EnsemblFungi"/>
</dbReference>
<dbReference type="InterPro" id="IPR026896">
    <property type="entry name" value="CSTF_C"/>
</dbReference>
<evidence type="ECO:0000256" key="1">
    <source>
        <dbReference type="ARBA" id="ARBA00004123"/>
    </source>
</evidence>
<evidence type="ECO:0000313" key="7">
    <source>
        <dbReference type="Proteomes" id="UP000187013"/>
    </source>
</evidence>
<dbReference type="GO" id="GO:0005847">
    <property type="term" value="C:mRNA cleavage and polyadenylation specificity factor complex"/>
    <property type="evidence" value="ECO:0007669"/>
    <property type="project" value="EnsemblFungi"/>
</dbReference>
<dbReference type="Pfam" id="PF14327">
    <property type="entry name" value="CSTF2_hinge"/>
    <property type="match status" value="1"/>
</dbReference>
<evidence type="ECO:0000256" key="3">
    <source>
        <dbReference type="SAM" id="MobiDB-lite"/>
    </source>
</evidence>
<feature type="domain" description="Cleavage stimulation factor subunit 2 hinge" evidence="5">
    <location>
        <begin position="181"/>
        <end position="262"/>
    </location>
</feature>
<keyword evidence="2" id="KW-0539">Nucleus</keyword>
<dbReference type="Pfam" id="PF14304">
    <property type="entry name" value="CSTF_C"/>
    <property type="match status" value="1"/>
</dbReference>
<name>A0A1Q3A570_ZYGRO</name>
<feature type="compositionally biased region" description="Pro residues" evidence="3">
    <location>
        <begin position="289"/>
        <end position="310"/>
    </location>
</feature>
<feature type="region of interest" description="Disordered" evidence="3">
    <location>
        <begin position="267"/>
        <end position="335"/>
    </location>
</feature>
<comment type="subcellular location">
    <subcellularLocation>
        <location evidence="1">Nucleus</location>
    </subcellularLocation>
</comment>
<dbReference type="OrthoDB" id="272703at2759"/>
<dbReference type="PANTHER" id="PTHR45735:SF11">
    <property type="entry name" value="PROTEIN PTI1"/>
    <property type="match status" value="1"/>
</dbReference>
<evidence type="ECO:0000256" key="2">
    <source>
        <dbReference type="ARBA" id="ARBA00023242"/>
    </source>
</evidence>
<dbReference type="GO" id="GO:0003729">
    <property type="term" value="F:mRNA binding"/>
    <property type="evidence" value="ECO:0007669"/>
    <property type="project" value="TreeGrafter"/>
</dbReference>
<dbReference type="OMA" id="EMGFINY"/>
<feature type="compositionally biased region" description="Pro residues" evidence="3">
    <location>
        <begin position="318"/>
        <end position="335"/>
    </location>
</feature>
<dbReference type="AlphaFoldDB" id="A0A1Q3A570"/>
<gene>
    <name evidence="6" type="ORF">ZYGR_0AD00580</name>
</gene>
<dbReference type="Gene3D" id="1.10.20.70">
    <property type="entry name" value="Transcription termination and cleavage factor, C-terminal domain"/>
    <property type="match status" value="1"/>
</dbReference>
<comment type="caution">
    <text evidence="6">The sequence shown here is derived from an EMBL/GenBank/DDBJ whole genome shotgun (WGS) entry which is preliminary data.</text>
</comment>
<protein>
    <recommendedName>
        <fullName evidence="8">Cleavage stimulation factor subunit 2 hinge domain-containing protein</fullName>
    </recommendedName>
</protein>
<feature type="region of interest" description="Disordered" evidence="3">
    <location>
        <begin position="134"/>
        <end position="169"/>
    </location>
</feature>
<dbReference type="GO" id="GO:0031126">
    <property type="term" value="P:sno(s)RNA 3'-end processing"/>
    <property type="evidence" value="ECO:0007669"/>
    <property type="project" value="EnsemblFungi"/>
</dbReference>
<dbReference type="InterPro" id="IPR025742">
    <property type="entry name" value="CSTF2_hinge"/>
</dbReference>
<dbReference type="EMBL" id="BDGX01000030">
    <property type="protein sequence ID" value="GAV50875.1"/>
    <property type="molecule type" value="Genomic_DNA"/>
</dbReference>
<reference evidence="6 7" key="1">
    <citation type="submission" date="2016-08" db="EMBL/GenBank/DDBJ databases">
        <title>Draft genome sequence of allopolyploid Zygosaccharomyces rouxii.</title>
        <authorList>
            <person name="Watanabe J."/>
            <person name="Uehara K."/>
            <person name="Mogi Y."/>
            <person name="Tsukioka Y."/>
        </authorList>
    </citation>
    <scope>NUCLEOTIDE SEQUENCE [LARGE SCALE GENOMIC DNA]</scope>
    <source>
        <strain evidence="6 7">NBRC 110957</strain>
    </source>
</reference>
<dbReference type="GO" id="GO:0031124">
    <property type="term" value="P:mRNA 3'-end processing"/>
    <property type="evidence" value="ECO:0007669"/>
    <property type="project" value="InterPro"/>
</dbReference>
<dbReference type="GO" id="GO:0030847">
    <property type="term" value="P:termination of RNA polymerase II transcription, exosome-dependent"/>
    <property type="evidence" value="ECO:0007669"/>
    <property type="project" value="EnsemblFungi"/>
</dbReference>
<organism evidence="6 7">
    <name type="scientific">Zygosaccharomyces rouxii</name>
    <dbReference type="NCBI Taxonomy" id="4956"/>
    <lineage>
        <taxon>Eukaryota</taxon>
        <taxon>Fungi</taxon>
        <taxon>Dikarya</taxon>
        <taxon>Ascomycota</taxon>
        <taxon>Saccharomycotina</taxon>
        <taxon>Saccharomycetes</taxon>
        <taxon>Saccharomycetales</taxon>
        <taxon>Saccharomycetaceae</taxon>
        <taxon>Zygosaccharomyces</taxon>
    </lineage>
</organism>